<name>A0A9P9FK22_9HYPO</name>
<evidence type="ECO:0000313" key="2">
    <source>
        <dbReference type="Proteomes" id="UP000717696"/>
    </source>
</evidence>
<gene>
    <name evidence="1" type="ORF">B0J13DRAFT_464652</name>
</gene>
<organism evidence="1 2">
    <name type="scientific">Dactylonectria estremocensis</name>
    <dbReference type="NCBI Taxonomy" id="1079267"/>
    <lineage>
        <taxon>Eukaryota</taxon>
        <taxon>Fungi</taxon>
        <taxon>Dikarya</taxon>
        <taxon>Ascomycota</taxon>
        <taxon>Pezizomycotina</taxon>
        <taxon>Sordariomycetes</taxon>
        <taxon>Hypocreomycetidae</taxon>
        <taxon>Hypocreales</taxon>
        <taxon>Nectriaceae</taxon>
        <taxon>Dactylonectria</taxon>
    </lineage>
</organism>
<sequence length="96" mass="10756">LRSRSWQVVLDSSAQDASPFAAAKGVRLIAPLPLFFFFPSSASQASLPLHTTSVFPPSLHSFDCPFFFVPFFFFSRIPPLLCWPPGRYHPLEARSV</sequence>
<protein>
    <submittedName>
        <fullName evidence="1">Uncharacterized protein</fullName>
    </submittedName>
</protein>
<proteinExistence type="predicted"/>
<keyword evidence="2" id="KW-1185">Reference proteome</keyword>
<evidence type="ECO:0000313" key="1">
    <source>
        <dbReference type="EMBL" id="KAH7163156.1"/>
    </source>
</evidence>
<comment type="caution">
    <text evidence="1">The sequence shown here is derived from an EMBL/GenBank/DDBJ whole genome shotgun (WGS) entry which is preliminary data.</text>
</comment>
<feature type="non-terminal residue" evidence="1">
    <location>
        <position position="1"/>
    </location>
</feature>
<dbReference type="AlphaFoldDB" id="A0A9P9FK22"/>
<dbReference type="EMBL" id="JAGMUU010000001">
    <property type="protein sequence ID" value="KAH7163156.1"/>
    <property type="molecule type" value="Genomic_DNA"/>
</dbReference>
<dbReference type="Proteomes" id="UP000717696">
    <property type="component" value="Unassembled WGS sequence"/>
</dbReference>
<reference evidence="1" key="1">
    <citation type="journal article" date="2021" name="Nat. Commun.">
        <title>Genetic determinants of endophytism in the Arabidopsis root mycobiome.</title>
        <authorList>
            <person name="Mesny F."/>
            <person name="Miyauchi S."/>
            <person name="Thiergart T."/>
            <person name="Pickel B."/>
            <person name="Atanasova L."/>
            <person name="Karlsson M."/>
            <person name="Huettel B."/>
            <person name="Barry K.W."/>
            <person name="Haridas S."/>
            <person name="Chen C."/>
            <person name="Bauer D."/>
            <person name="Andreopoulos W."/>
            <person name="Pangilinan J."/>
            <person name="LaButti K."/>
            <person name="Riley R."/>
            <person name="Lipzen A."/>
            <person name="Clum A."/>
            <person name="Drula E."/>
            <person name="Henrissat B."/>
            <person name="Kohler A."/>
            <person name="Grigoriev I.V."/>
            <person name="Martin F.M."/>
            <person name="Hacquard S."/>
        </authorList>
    </citation>
    <scope>NUCLEOTIDE SEQUENCE</scope>
    <source>
        <strain evidence="1">MPI-CAGE-AT-0021</strain>
    </source>
</reference>
<accession>A0A9P9FK22</accession>